<dbReference type="PROSITE" id="PS51257">
    <property type="entry name" value="PROKAR_LIPOPROTEIN"/>
    <property type="match status" value="1"/>
</dbReference>
<dbReference type="RefSeq" id="WP_074748771.1">
    <property type="nucleotide sequence ID" value="NZ_FOCT01000015.1"/>
</dbReference>
<dbReference type="AlphaFoldDB" id="A0A1H8N928"/>
<evidence type="ECO:0000313" key="1">
    <source>
        <dbReference type="EMBL" id="SEO25943.1"/>
    </source>
</evidence>
<sequence length="79" mass="9111">MIRAMWLFPAIAFLACEREVPYVDDPNNIIVSGEKMSQTDFLNKYCIGKEDNPTCSKVLDAATRNMLDRARDPNKRRMN</sequence>
<proteinExistence type="predicted"/>
<dbReference type="EMBL" id="FOCT01000015">
    <property type="protein sequence ID" value="SEO25943.1"/>
    <property type="molecule type" value="Genomic_DNA"/>
</dbReference>
<gene>
    <name evidence="1" type="ORF">SAMN05216404_11566</name>
</gene>
<evidence type="ECO:0000313" key="2">
    <source>
        <dbReference type="Proteomes" id="UP000183898"/>
    </source>
</evidence>
<accession>A0A1H8N928</accession>
<name>A0A1H8N928_9PROT</name>
<reference evidence="1 2" key="1">
    <citation type="submission" date="2016-10" db="EMBL/GenBank/DDBJ databases">
        <authorList>
            <person name="de Groot N.N."/>
        </authorList>
    </citation>
    <scope>NUCLEOTIDE SEQUENCE [LARGE SCALE GENOMIC DNA]</scope>
    <source>
        <strain evidence="1 2">Nl18</strain>
    </source>
</reference>
<organism evidence="1 2">
    <name type="scientific">Nitrosospira multiformis</name>
    <dbReference type="NCBI Taxonomy" id="1231"/>
    <lineage>
        <taxon>Bacteria</taxon>
        <taxon>Pseudomonadati</taxon>
        <taxon>Pseudomonadota</taxon>
        <taxon>Betaproteobacteria</taxon>
        <taxon>Nitrosomonadales</taxon>
        <taxon>Nitrosomonadaceae</taxon>
        <taxon>Nitrosospira</taxon>
    </lineage>
</organism>
<dbReference type="Proteomes" id="UP000183898">
    <property type="component" value="Unassembled WGS sequence"/>
</dbReference>
<protein>
    <submittedName>
        <fullName evidence="1">Uncharacterized protein</fullName>
    </submittedName>
</protein>